<accession>A0ABU8LNH0</accession>
<sequence length="302" mass="30778">MRKSSAALSVLALSALALTGCSAAPSVAGASCERDSSSNLADAVDVTGDIGAAQIDFAAPLRTDGAEYADLIVGDGTAVTTDNQTSIVAMTLLNGETGEPIVGPSVTLFNATEAARTPGMEAIVPCVTQGSRVVYSLPTNDLGEAAAAQIGMGLDENVIVVTDFIYVALPKAEGAAVFNTQRGLPSVVRAADGRPGIIIPDDAAPTEVVTETIIEGEGEVVGDGLPMFHATAVGWNDRSVLTTTWDEPTATDPGILPAEVQTALQQAKVGSQLLVVVPDPGNQSAQAWVVDVLGIIPQELSN</sequence>
<evidence type="ECO:0008006" key="4">
    <source>
        <dbReference type="Google" id="ProtNLM"/>
    </source>
</evidence>
<evidence type="ECO:0000256" key="1">
    <source>
        <dbReference type="SAM" id="SignalP"/>
    </source>
</evidence>
<keyword evidence="1" id="KW-0732">Signal</keyword>
<name>A0ABU8LNH0_9MICO</name>
<dbReference type="RefSeq" id="WP_337321848.1">
    <property type="nucleotide sequence ID" value="NZ_JBBDGN010000018.1"/>
</dbReference>
<dbReference type="EMBL" id="JBBDGN010000018">
    <property type="protein sequence ID" value="MEJ1092863.1"/>
    <property type="molecule type" value="Genomic_DNA"/>
</dbReference>
<organism evidence="2 3">
    <name type="scientific">Microbacterium istanbulense</name>
    <dbReference type="NCBI Taxonomy" id="3122049"/>
    <lineage>
        <taxon>Bacteria</taxon>
        <taxon>Bacillati</taxon>
        <taxon>Actinomycetota</taxon>
        <taxon>Actinomycetes</taxon>
        <taxon>Micrococcales</taxon>
        <taxon>Microbacteriaceae</taxon>
        <taxon>Microbacterium</taxon>
    </lineage>
</organism>
<proteinExistence type="predicted"/>
<comment type="caution">
    <text evidence="2">The sequence shown here is derived from an EMBL/GenBank/DDBJ whole genome shotgun (WGS) entry which is preliminary data.</text>
</comment>
<dbReference type="Proteomes" id="UP001366085">
    <property type="component" value="Unassembled WGS sequence"/>
</dbReference>
<gene>
    <name evidence="2" type="ORF">WDU93_14340</name>
</gene>
<reference evidence="2 3" key="1">
    <citation type="submission" date="2024-02" db="EMBL/GenBank/DDBJ databases">
        <authorList>
            <person name="Saticioglu I.B."/>
        </authorList>
    </citation>
    <scope>NUCLEOTIDE SEQUENCE [LARGE SCALE GENOMIC DNA]</scope>
    <source>
        <strain evidence="2 3">Mu-43</strain>
    </source>
</reference>
<dbReference type="PROSITE" id="PS51257">
    <property type="entry name" value="PROKAR_LIPOPROTEIN"/>
    <property type="match status" value="1"/>
</dbReference>
<evidence type="ECO:0000313" key="3">
    <source>
        <dbReference type="Proteomes" id="UP001366085"/>
    </source>
</evidence>
<feature type="signal peptide" evidence="1">
    <location>
        <begin position="1"/>
        <end position="23"/>
    </location>
</feature>
<protein>
    <recommendedName>
        <fullName evidence="4">Peptidylprolyl isomerase</fullName>
    </recommendedName>
</protein>
<evidence type="ECO:0000313" key="2">
    <source>
        <dbReference type="EMBL" id="MEJ1092863.1"/>
    </source>
</evidence>
<feature type="chain" id="PRO_5045215641" description="Peptidylprolyl isomerase" evidence="1">
    <location>
        <begin position="24"/>
        <end position="302"/>
    </location>
</feature>
<keyword evidence="3" id="KW-1185">Reference proteome</keyword>